<organism evidence="8 9">
    <name type="scientific">Penicillium citrinum</name>
    <dbReference type="NCBI Taxonomy" id="5077"/>
    <lineage>
        <taxon>Eukaryota</taxon>
        <taxon>Fungi</taxon>
        <taxon>Dikarya</taxon>
        <taxon>Ascomycota</taxon>
        <taxon>Pezizomycotina</taxon>
        <taxon>Eurotiomycetes</taxon>
        <taxon>Eurotiomycetidae</taxon>
        <taxon>Eurotiales</taxon>
        <taxon>Aspergillaceae</taxon>
        <taxon>Penicillium</taxon>
    </lineage>
</organism>
<evidence type="ECO:0000256" key="1">
    <source>
        <dbReference type="ARBA" id="ARBA00004123"/>
    </source>
</evidence>
<dbReference type="InterPro" id="IPR050815">
    <property type="entry name" value="TF_fung"/>
</dbReference>
<dbReference type="PANTHER" id="PTHR47338:SF20">
    <property type="entry name" value="ZN(II)2CYS6 TRANSCRIPTION FACTOR (EUROFUNG)"/>
    <property type="match status" value="1"/>
</dbReference>
<dbReference type="CDD" id="cd00067">
    <property type="entry name" value="GAL4"/>
    <property type="match status" value="1"/>
</dbReference>
<reference evidence="8" key="1">
    <citation type="submission" date="2022-11" db="EMBL/GenBank/DDBJ databases">
        <authorList>
            <person name="Petersen C."/>
        </authorList>
    </citation>
    <scope>NUCLEOTIDE SEQUENCE</scope>
    <source>
        <strain evidence="8">IBT 23319</strain>
    </source>
</reference>
<sequence>MSCKRLKKKCDRREPECSLCQRHGRSCSYRIVTVPARRNLTSGESTDALPGTPYRSQQFDGFPAVYFADSTLFEQSLGQLPGRSSDVVAGIQDSAESLSDIKQYIEVYFRDIHPWTPFLSKRAILNQVLSPLGGNRVDHSLLLTAIKLIVSTPCDNARSAAYCKIKTAFLDAELKGIFTLRLLQAQVLVALYEMGHAIYPSAYLTVGCCAKFGIALGVNRAINPNSSARSNSIDSEEERRTWWAIILLDRLMNVGCPERAPVTEEPESTSALPIDDKLWDAGLTTMASLSCSNGTESNGSPTLSSLPTGAMGRFALTVQAAFLLGKVLRNFRAPTGATDGNSFHEEEANILDKAILALTQVSLQESRQRDMGLCSPATICHRY</sequence>
<name>A0A9W9NXK8_PENCI</name>
<dbReference type="OrthoDB" id="270167at2759"/>
<dbReference type="GO" id="GO:0008270">
    <property type="term" value="F:zinc ion binding"/>
    <property type="evidence" value="ECO:0007669"/>
    <property type="project" value="InterPro"/>
</dbReference>
<evidence type="ECO:0000256" key="5">
    <source>
        <dbReference type="ARBA" id="ARBA00023163"/>
    </source>
</evidence>
<keyword evidence="2" id="KW-0479">Metal-binding</keyword>
<reference evidence="8" key="2">
    <citation type="journal article" date="2023" name="IMA Fungus">
        <title>Comparative genomic study of the Penicillium genus elucidates a diverse pangenome and 15 lateral gene transfer events.</title>
        <authorList>
            <person name="Petersen C."/>
            <person name="Sorensen T."/>
            <person name="Nielsen M.R."/>
            <person name="Sondergaard T.E."/>
            <person name="Sorensen J.L."/>
            <person name="Fitzpatrick D.A."/>
            <person name="Frisvad J.C."/>
            <person name="Nielsen K.L."/>
        </authorList>
    </citation>
    <scope>NUCLEOTIDE SEQUENCE</scope>
    <source>
        <strain evidence="8">IBT 23319</strain>
    </source>
</reference>
<dbReference type="InterPro" id="IPR001138">
    <property type="entry name" value="Zn2Cys6_DnaBD"/>
</dbReference>
<dbReference type="GO" id="GO:0003677">
    <property type="term" value="F:DNA binding"/>
    <property type="evidence" value="ECO:0007669"/>
    <property type="project" value="UniProtKB-KW"/>
</dbReference>
<evidence type="ECO:0000259" key="7">
    <source>
        <dbReference type="PROSITE" id="PS50048"/>
    </source>
</evidence>
<dbReference type="PANTHER" id="PTHR47338">
    <property type="entry name" value="ZN(II)2CYS6 TRANSCRIPTION FACTOR (EUROFUNG)-RELATED"/>
    <property type="match status" value="1"/>
</dbReference>
<keyword evidence="9" id="KW-1185">Reference proteome</keyword>
<dbReference type="GO" id="GO:0006351">
    <property type="term" value="P:DNA-templated transcription"/>
    <property type="evidence" value="ECO:0007669"/>
    <property type="project" value="InterPro"/>
</dbReference>
<evidence type="ECO:0000256" key="6">
    <source>
        <dbReference type="ARBA" id="ARBA00023242"/>
    </source>
</evidence>
<dbReference type="SUPFAM" id="SSF57701">
    <property type="entry name" value="Zn2/Cys6 DNA-binding domain"/>
    <property type="match status" value="1"/>
</dbReference>
<keyword evidence="3" id="KW-0805">Transcription regulation</keyword>
<dbReference type="InterPro" id="IPR036864">
    <property type="entry name" value="Zn2-C6_fun-type_DNA-bd_sf"/>
</dbReference>
<comment type="caution">
    <text evidence="8">The sequence shown here is derived from an EMBL/GenBank/DDBJ whole genome shotgun (WGS) entry which is preliminary data.</text>
</comment>
<dbReference type="GO" id="GO:0000981">
    <property type="term" value="F:DNA-binding transcription factor activity, RNA polymerase II-specific"/>
    <property type="evidence" value="ECO:0007669"/>
    <property type="project" value="InterPro"/>
</dbReference>
<dbReference type="Gene3D" id="4.10.240.10">
    <property type="entry name" value="Zn(2)-C6 fungal-type DNA-binding domain"/>
    <property type="match status" value="1"/>
</dbReference>
<dbReference type="InterPro" id="IPR007219">
    <property type="entry name" value="XnlR_reg_dom"/>
</dbReference>
<dbReference type="GO" id="GO:0005634">
    <property type="term" value="C:nucleus"/>
    <property type="evidence" value="ECO:0007669"/>
    <property type="project" value="UniProtKB-SubCell"/>
</dbReference>
<evidence type="ECO:0000256" key="3">
    <source>
        <dbReference type="ARBA" id="ARBA00023015"/>
    </source>
</evidence>
<dbReference type="RefSeq" id="XP_056500393.1">
    <property type="nucleotide sequence ID" value="XM_056645155.1"/>
</dbReference>
<evidence type="ECO:0000256" key="2">
    <source>
        <dbReference type="ARBA" id="ARBA00022723"/>
    </source>
</evidence>
<keyword evidence="6" id="KW-0539">Nucleus</keyword>
<dbReference type="EMBL" id="JAPQKT010000005">
    <property type="protein sequence ID" value="KAJ5231649.1"/>
    <property type="molecule type" value="Genomic_DNA"/>
</dbReference>
<dbReference type="Pfam" id="PF00172">
    <property type="entry name" value="Zn_clus"/>
    <property type="match status" value="1"/>
</dbReference>
<dbReference type="Proteomes" id="UP001147733">
    <property type="component" value="Unassembled WGS sequence"/>
</dbReference>
<feature type="domain" description="Zn(2)-C6 fungal-type" evidence="7">
    <location>
        <begin position="1"/>
        <end position="29"/>
    </location>
</feature>
<dbReference type="GeneID" id="81384322"/>
<gene>
    <name evidence="8" type="ORF">N7469_006237</name>
</gene>
<dbReference type="AlphaFoldDB" id="A0A9W9NXK8"/>
<evidence type="ECO:0000256" key="4">
    <source>
        <dbReference type="ARBA" id="ARBA00023125"/>
    </source>
</evidence>
<evidence type="ECO:0000313" key="8">
    <source>
        <dbReference type="EMBL" id="KAJ5231649.1"/>
    </source>
</evidence>
<keyword evidence="4" id="KW-0238">DNA-binding</keyword>
<protein>
    <recommendedName>
        <fullName evidence="7">Zn(2)-C6 fungal-type domain-containing protein</fullName>
    </recommendedName>
</protein>
<evidence type="ECO:0000313" key="9">
    <source>
        <dbReference type="Proteomes" id="UP001147733"/>
    </source>
</evidence>
<comment type="subcellular location">
    <subcellularLocation>
        <location evidence="1">Nucleus</location>
    </subcellularLocation>
</comment>
<dbReference type="PROSITE" id="PS50048">
    <property type="entry name" value="ZN2_CY6_FUNGAL_2"/>
    <property type="match status" value="1"/>
</dbReference>
<dbReference type="Pfam" id="PF04082">
    <property type="entry name" value="Fungal_trans"/>
    <property type="match status" value="1"/>
</dbReference>
<proteinExistence type="predicted"/>
<keyword evidence="5" id="KW-0804">Transcription</keyword>
<accession>A0A9W9NXK8</accession>
<dbReference type="CDD" id="cd12148">
    <property type="entry name" value="fungal_TF_MHR"/>
    <property type="match status" value="1"/>
</dbReference>